<evidence type="ECO:0000313" key="2">
    <source>
        <dbReference type="EMBL" id="MUL35543.1"/>
    </source>
</evidence>
<evidence type="ECO:0000313" key="3">
    <source>
        <dbReference type="Proteomes" id="UP000441797"/>
    </source>
</evidence>
<dbReference type="Proteomes" id="UP000441797">
    <property type="component" value="Unassembled WGS sequence"/>
</dbReference>
<dbReference type="OrthoDB" id="192739at2"/>
<dbReference type="InterPro" id="IPR050383">
    <property type="entry name" value="GlyoxalaseI/FosfomycinResist"/>
</dbReference>
<dbReference type="InterPro" id="IPR037523">
    <property type="entry name" value="VOC_core"/>
</dbReference>
<comment type="caution">
    <text evidence="2">The sequence shown here is derived from an EMBL/GenBank/DDBJ whole genome shotgun (WGS) entry which is preliminary data.</text>
</comment>
<dbReference type="Pfam" id="PF00903">
    <property type="entry name" value="Glyoxalase"/>
    <property type="match status" value="1"/>
</dbReference>
<gene>
    <name evidence="2" type="ORF">BWI75_04025</name>
</gene>
<organism evidence="2 3">
    <name type="scientific">Gloeocapsopsis dulcis AAB1 = 1H9</name>
    <dbReference type="NCBI Taxonomy" id="1433147"/>
    <lineage>
        <taxon>Bacteria</taxon>
        <taxon>Bacillati</taxon>
        <taxon>Cyanobacteriota</taxon>
        <taxon>Cyanophyceae</taxon>
        <taxon>Oscillatoriophycideae</taxon>
        <taxon>Chroococcales</taxon>
        <taxon>Chroococcaceae</taxon>
        <taxon>Gloeocapsopsis</taxon>
        <taxon>Gloeocapsopsis dulcis</taxon>
    </lineage>
</organism>
<dbReference type="EMBL" id="NAPY01000004">
    <property type="protein sequence ID" value="MUL35543.1"/>
    <property type="molecule type" value="Genomic_DNA"/>
</dbReference>
<sequence>MQITQCLHAALLVTDLQRAEEFYSNVLGLSKSAARMLNFPGTWYQIGDFQLHLIVAPTVPPQIQNQEKWGRNPHISFAVDDLDTAKQRLITHNYPIQTSASGRSALFTTDPDNNIIELSQQSANS</sequence>
<reference evidence="2 3" key="1">
    <citation type="journal article" date="2019" name="Front. Microbiol.">
        <title>Genomic Features for Desiccation Tolerance and Sugar Biosynthesis in the Extremophile Gloeocapsopsis sp. UTEX B3054.</title>
        <authorList>
            <person name="Urrejola C."/>
            <person name="Alcorta J."/>
            <person name="Salas L."/>
            <person name="Vasquez M."/>
            <person name="Polz M.F."/>
            <person name="Vicuna R."/>
            <person name="Diez B."/>
        </authorList>
    </citation>
    <scope>NUCLEOTIDE SEQUENCE [LARGE SCALE GENOMIC DNA]</scope>
    <source>
        <strain evidence="2 3">1H9</strain>
    </source>
</reference>
<evidence type="ECO:0000259" key="1">
    <source>
        <dbReference type="PROSITE" id="PS51819"/>
    </source>
</evidence>
<dbReference type="AlphaFoldDB" id="A0A6N8FQV7"/>
<dbReference type="PANTHER" id="PTHR21366:SF22">
    <property type="entry name" value="VOC DOMAIN-CONTAINING PROTEIN"/>
    <property type="match status" value="1"/>
</dbReference>
<accession>A0A6N8FQV7</accession>
<name>A0A6N8FQV7_9CHRO</name>
<dbReference type="PANTHER" id="PTHR21366">
    <property type="entry name" value="GLYOXALASE FAMILY PROTEIN"/>
    <property type="match status" value="1"/>
</dbReference>
<protein>
    <submittedName>
        <fullName evidence="2">Glyoxalase</fullName>
    </submittedName>
</protein>
<dbReference type="SUPFAM" id="SSF54593">
    <property type="entry name" value="Glyoxalase/Bleomycin resistance protein/Dihydroxybiphenyl dioxygenase"/>
    <property type="match status" value="1"/>
</dbReference>
<keyword evidence="3" id="KW-1185">Reference proteome</keyword>
<dbReference type="InterPro" id="IPR004360">
    <property type="entry name" value="Glyas_Fos-R_dOase_dom"/>
</dbReference>
<feature type="domain" description="VOC" evidence="1">
    <location>
        <begin position="5"/>
        <end position="121"/>
    </location>
</feature>
<proteinExistence type="predicted"/>
<dbReference type="Gene3D" id="3.10.180.10">
    <property type="entry name" value="2,3-Dihydroxybiphenyl 1,2-Dioxygenase, domain 1"/>
    <property type="match status" value="1"/>
</dbReference>
<dbReference type="RefSeq" id="WP_105221066.1">
    <property type="nucleotide sequence ID" value="NZ_CAWNSU010000082.1"/>
</dbReference>
<dbReference type="PROSITE" id="PS51819">
    <property type="entry name" value="VOC"/>
    <property type="match status" value="1"/>
</dbReference>
<dbReference type="InterPro" id="IPR029068">
    <property type="entry name" value="Glyas_Bleomycin-R_OHBP_Dase"/>
</dbReference>